<organism evidence="1">
    <name type="scientific">viral metagenome</name>
    <dbReference type="NCBI Taxonomy" id="1070528"/>
    <lineage>
        <taxon>unclassified sequences</taxon>
        <taxon>metagenomes</taxon>
        <taxon>organismal metagenomes</taxon>
    </lineage>
</organism>
<dbReference type="EMBL" id="MT145126">
    <property type="protein sequence ID" value="QJI03864.1"/>
    <property type="molecule type" value="Genomic_DNA"/>
</dbReference>
<name>A0A6M3Y4E3_9ZZZZ</name>
<dbReference type="GO" id="GO:0006355">
    <property type="term" value="P:regulation of DNA-templated transcription"/>
    <property type="evidence" value="ECO:0007669"/>
    <property type="project" value="InterPro"/>
</dbReference>
<protein>
    <submittedName>
        <fullName evidence="1">Uncharacterized protein</fullName>
    </submittedName>
</protein>
<gene>
    <name evidence="1" type="ORF">TM448B05255_0006</name>
</gene>
<accession>A0A6M3Y4E3</accession>
<dbReference type="InterPro" id="IPR013321">
    <property type="entry name" value="Arc_rbn_hlx_hlx"/>
</dbReference>
<evidence type="ECO:0000313" key="1">
    <source>
        <dbReference type="EMBL" id="QJI03864.1"/>
    </source>
</evidence>
<reference evidence="1" key="1">
    <citation type="submission" date="2020-03" db="EMBL/GenBank/DDBJ databases">
        <title>The deep terrestrial virosphere.</title>
        <authorList>
            <person name="Holmfeldt K."/>
            <person name="Nilsson E."/>
            <person name="Simone D."/>
            <person name="Lopez-Fernandez M."/>
            <person name="Wu X."/>
            <person name="de Brujin I."/>
            <person name="Lundin D."/>
            <person name="Andersson A."/>
            <person name="Bertilsson S."/>
            <person name="Dopson M."/>
        </authorList>
    </citation>
    <scope>NUCLEOTIDE SEQUENCE</scope>
    <source>
        <strain evidence="1">TM448B05255</strain>
    </source>
</reference>
<dbReference type="AlphaFoldDB" id="A0A6M3Y4E3"/>
<proteinExistence type="predicted"/>
<dbReference type="Gene3D" id="1.10.1220.10">
    <property type="entry name" value="Met repressor-like"/>
    <property type="match status" value="1"/>
</dbReference>
<sequence length="44" mass="5145">MKKVTFYKLGIESSLWHAFKVKCAQLNITMLSAIEKLIKKFVEE</sequence>